<dbReference type="Proteomes" id="UP000543556">
    <property type="component" value="Unassembled WGS sequence"/>
</dbReference>
<feature type="region of interest" description="Disordered" evidence="2">
    <location>
        <begin position="1"/>
        <end position="31"/>
    </location>
</feature>
<feature type="transmembrane region" description="Helical" evidence="3">
    <location>
        <begin position="79"/>
        <end position="97"/>
    </location>
</feature>
<evidence type="ECO:0000313" key="4">
    <source>
        <dbReference type="EMBL" id="NVM93717.1"/>
    </source>
</evidence>
<dbReference type="Gene3D" id="2.60.40.1240">
    <property type="match status" value="1"/>
</dbReference>
<keyword evidence="5" id="KW-1185">Reference proteome</keyword>
<comment type="caution">
    <text evidence="4">The sequence shown here is derived from an EMBL/GenBank/DDBJ whole genome shotgun (WGS) entry which is preliminary data.</text>
</comment>
<organism evidence="4 5">
    <name type="scientific">Arthrobacter wenxiniae</name>
    <dbReference type="NCBI Taxonomy" id="2713570"/>
    <lineage>
        <taxon>Bacteria</taxon>
        <taxon>Bacillati</taxon>
        <taxon>Actinomycetota</taxon>
        <taxon>Actinomycetes</taxon>
        <taxon>Micrococcales</taxon>
        <taxon>Micrococcaceae</taxon>
        <taxon>Arthrobacter</taxon>
    </lineage>
</organism>
<feature type="compositionally biased region" description="Pro residues" evidence="2">
    <location>
        <begin position="18"/>
        <end position="31"/>
    </location>
</feature>
<dbReference type="RefSeq" id="WP_176633450.1">
    <property type="nucleotide sequence ID" value="NZ_JAAMFM010000002.1"/>
</dbReference>
<evidence type="ECO:0000256" key="2">
    <source>
        <dbReference type="SAM" id="MobiDB-lite"/>
    </source>
</evidence>
<dbReference type="AlphaFoldDB" id="A0A7Y7IEH7"/>
<evidence type="ECO:0008006" key="6">
    <source>
        <dbReference type="Google" id="ProtNLM"/>
    </source>
</evidence>
<feature type="transmembrane region" description="Helical" evidence="3">
    <location>
        <begin position="109"/>
        <end position="128"/>
    </location>
</feature>
<keyword evidence="3" id="KW-0472">Membrane</keyword>
<feature type="transmembrane region" description="Helical" evidence="3">
    <location>
        <begin position="53"/>
        <end position="73"/>
    </location>
</feature>
<protein>
    <recommendedName>
        <fullName evidence="6">DUF4352 domain-containing protein</fullName>
    </recommendedName>
</protein>
<dbReference type="InterPro" id="IPR029050">
    <property type="entry name" value="Immunoprotect_excell_Ig-like"/>
</dbReference>
<keyword evidence="3" id="KW-0812">Transmembrane</keyword>
<sequence>MGNESLDQQQGSVYVPPSDLPPSTTPPAGGPGLPPAQFAPLSMPAGDKRAGKALALTALVLAIVSLLLCWIPIVNNLVFFLGLLALGFAIPALIIAVRKKSKAKAMSIVALVIAVVSLVGVLASQAYYVSVIDGVSKAVSDSADGVVDAPAKDQKKAESAPLVLGATAKVGSEYDVSIKSVNVNAGDAIAAANQFNEPAKGQYVLIDVAVKYVGDKEGDPWIDLGVKFVGSDVRQYSSSTCNATPAKPGSSVPTLENGGTGEYQVCMDVPAAAVAGAKVYVEPTFSLAQNQRVYWNTK</sequence>
<name>A0A7Y7IEH7_9MICC</name>
<proteinExistence type="predicted"/>
<evidence type="ECO:0000313" key="5">
    <source>
        <dbReference type="Proteomes" id="UP000543556"/>
    </source>
</evidence>
<reference evidence="4 5" key="1">
    <citation type="submission" date="2020-02" db="EMBL/GenBank/DDBJ databases">
        <title>Genome sequence of strain AETb3-4.</title>
        <authorList>
            <person name="Gao J."/>
            <person name="Zhang X."/>
        </authorList>
    </citation>
    <scope>NUCLEOTIDE SEQUENCE [LARGE SCALE GENOMIC DNA]</scope>
    <source>
        <strain evidence="4 5">AETb3-4</strain>
    </source>
</reference>
<keyword evidence="3" id="KW-1133">Transmembrane helix</keyword>
<accession>A0A7Y7IEH7</accession>
<dbReference type="EMBL" id="JAAMFM010000002">
    <property type="protein sequence ID" value="NVM93717.1"/>
    <property type="molecule type" value="Genomic_DNA"/>
</dbReference>
<evidence type="ECO:0000256" key="1">
    <source>
        <dbReference type="ARBA" id="ARBA00022729"/>
    </source>
</evidence>
<feature type="compositionally biased region" description="Polar residues" evidence="2">
    <location>
        <begin position="1"/>
        <end position="12"/>
    </location>
</feature>
<gene>
    <name evidence="4" type="ORF">G6034_02100</name>
</gene>
<keyword evidence="1" id="KW-0732">Signal</keyword>
<evidence type="ECO:0000256" key="3">
    <source>
        <dbReference type="SAM" id="Phobius"/>
    </source>
</evidence>